<dbReference type="Proteomes" id="UP001614394">
    <property type="component" value="Unassembled WGS sequence"/>
</dbReference>
<feature type="transmembrane region" description="Helical" evidence="6">
    <location>
        <begin position="194"/>
        <end position="216"/>
    </location>
</feature>
<feature type="transmembrane region" description="Helical" evidence="6">
    <location>
        <begin position="284"/>
        <end position="311"/>
    </location>
</feature>
<dbReference type="PANTHER" id="PTHR42770:SF16">
    <property type="entry name" value="AMINO ACID PERMEASE"/>
    <property type="match status" value="1"/>
</dbReference>
<feature type="transmembrane region" description="Helical" evidence="6">
    <location>
        <begin position="360"/>
        <end position="387"/>
    </location>
</feature>
<feature type="transmembrane region" description="Helical" evidence="6">
    <location>
        <begin position="332"/>
        <end position="354"/>
    </location>
</feature>
<reference evidence="7 8" key="1">
    <citation type="submission" date="2024-10" db="EMBL/GenBank/DDBJ databases">
        <title>The Natural Products Discovery Center: Release of the First 8490 Sequenced Strains for Exploring Actinobacteria Biosynthetic Diversity.</title>
        <authorList>
            <person name="Kalkreuter E."/>
            <person name="Kautsar S.A."/>
            <person name="Yang D."/>
            <person name="Bader C.D."/>
            <person name="Teijaro C.N."/>
            <person name="Fluegel L."/>
            <person name="Davis C.M."/>
            <person name="Simpson J.R."/>
            <person name="Lauterbach L."/>
            <person name="Steele A.D."/>
            <person name="Gui C."/>
            <person name="Meng S."/>
            <person name="Li G."/>
            <person name="Viehrig K."/>
            <person name="Ye F."/>
            <person name="Su P."/>
            <person name="Kiefer A.F."/>
            <person name="Nichols A."/>
            <person name="Cepeda A.J."/>
            <person name="Yan W."/>
            <person name="Fan B."/>
            <person name="Jiang Y."/>
            <person name="Adhikari A."/>
            <person name="Zheng C.-J."/>
            <person name="Schuster L."/>
            <person name="Cowan T.M."/>
            <person name="Smanski M.J."/>
            <person name="Chevrette M.G."/>
            <person name="De Carvalho L.P.S."/>
            <person name="Shen B."/>
        </authorList>
    </citation>
    <scope>NUCLEOTIDE SEQUENCE [LARGE SCALE GENOMIC DNA]</scope>
    <source>
        <strain evidence="7 8">NPDC053399</strain>
    </source>
</reference>
<evidence type="ECO:0000256" key="5">
    <source>
        <dbReference type="ARBA" id="ARBA00023136"/>
    </source>
</evidence>
<accession>A0ABW8C8P1</accession>
<dbReference type="Gene3D" id="1.20.1740.10">
    <property type="entry name" value="Amino acid/polyamine transporter I"/>
    <property type="match status" value="1"/>
</dbReference>
<comment type="caution">
    <text evidence="7">The sequence shown here is derived from an EMBL/GenBank/DDBJ whole genome shotgun (WGS) entry which is preliminary data.</text>
</comment>
<feature type="transmembrane region" description="Helical" evidence="6">
    <location>
        <begin position="162"/>
        <end position="182"/>
    </location>
</feature>
<sequence>MRRSLGVLDGVVIAASTTAATTSIGLGMGLLTGIVGLHLPIIMLLAFLPILGIAAAYSRLNRVEPNCGNSYVWVGRSVSPWLGFLSGWVNVVGTVVFLAYTTTVTGSALIQLAGQAGLHRLAGLTLNPDSTLQSTLLGMTVLVAATLAAVTGADVAARLQRYLLGFEYLVLLGFCGYGLFAGTQPFSLDWFNPFTIPSLAALAQGMVVAVFCYWGFDAAFSVSEEVRDPRDASRSGLITVFTMLGLFLLGAVAFQRVLSHGQLVDNGAQGLTYFGNQLAHQPLAALPLVALTFSAVASLQAGVIPTVRGLFAMGRDRTVGPVWTRIHPKYGTPAAGTLLLGAIAAVVAALSLVIPKVSELISASVSAIGIVVALSYGLTAVAAAVRFRGLLRGTLWEGVRAVVLPVLSALVLFALAGYMCWGYATSADHFALRADNGWFLLLMPVLMILSGLLVAGWAKWGRRSPYFTAGQATDAGAADLLSAEPTTVRTSATI</sequence>
<dbReference type="PANTHER" id="PTHR42770">
    <property type="entry name" value="AMINO ACID TRANSPORTER-RELATED"/>
    <property type="match status" value="1"/>
</dbReference>
<comment type="subcellular location">
    <subcellularLocation>
        <location evidence="1">Cell membrane</location>
        <topology evidence="1">Multi-pass membrane protein</topology>
    </subcellularLocation>
</comment>
<dbReference type="EMBL" id="JBITYG010000004">
    <property type="protein sequence ID" value="MFI9101771.1"/>
    <property type="molecule type" value="Genomic_DNA"/>
</dbReference>
<dbReference type="Pfam" id="PF13520">
    <property type="entry name" value="AA_permease_2"/>
    <property type="match status" value="1"/>
</dbReference>
<gene>
    <name evidence="7" type="ORF">ACIGXA_14730</name>
</gene>
<feature type="transmembrane region" description="Helical" evidence="6">
    <location>
        <begin position="131"/>
        <end position="150"/>
    </location>
</feature>
<evidence type="ECO:0000256" key="1">
    <source>
        <dbReference type="ARBA" id="ARBA00004651"/>
    </source>
</evidence>
<keyword evidence="3 6" id="KW-0812">Transmembrane</keyword>
<keyword evidence="2" id="KW-1003">Cell membrane</keyword>
<dbReference type="InterPro" id="IPR050367">
    <property type="entry name" value="APC_superfamily"/>
</dbReference>
<feature type="transmembrane region" description="Helical" evidence="6">
    <location>
        <begin position="237"/>
        <end position="258"/>
    </location>
</feature>
<dbReference type="PIRSF" id="PIRSF006060">
    <property type="entry name" value="AA_transporter"/>
    <property type="match status" value="1"/>
</dbReference>
<feature type="transmembrane region" description="Helical" evidence="6">
    <location>
        <begin position="399"/>
        <end position="424"/>
    </location>
</feature>
<evidence type="ECO:0000313" key="7">
    <source>
        <dbReference type="EMBL" id="MFI9101771.1"/>
    </source>
</evidence>
<dbReference type="InterPro" id="IPR002293">
    <property type="entry name" value="AA/rel_permease1"/>
</dbReference>
<organism evidence="7 8">
    <name type="scientific">Streptomyces fildesensis</name>
    <dbReference type="NCBI Taxonomy" id="375757"/>
    <lineage>
        <taxon>Bacteria</taxon>
        <taxon>Bacillati</taxon>
        <taxon>Actinomycetota</taxon>
        <taxon>Actinomycetes</taxon>
        <taxon>Kitasatosporales</taxon>
        <taxon>Streptomycetaceae</taxon>
        <taxon>Streptomyces</taxon>
    </lineage>
</organism>
<feature type="transmembrane region" description="Helical" evidence="6">
    <location>
        <begin position="436"/>
        <end position="458"/>
    </location>
</feature>
<name>A0ABW8C8P1_9ACTN</name>
<keyword evidence="8" id="KW-1185">Reference proteome</keyword>
<evidence type="ECO:0000256" key="2">
    <source>
        <dbReference type="ARBA" id="ARBA00022475"/>
    </source>
</evidence>
<keyword evidence="5 6" id="KW-0472">Membrane</keyword>
<feature type="transmembrane region" description="Helical" evidence="6">
    <location>
        <begin position="78"/>
        <end position="100"/>
    </location>
</feature>
<evidence type="ECO:0000256" key="4">
    <source>
        <dbReference type="ARBA" id="ARBA00022989"/>
    </source>
</evidence>
<dbReference type="RefSeq" id="WP_399648599.1">
    <property type="nucleotide sequence ID" value="NZ_JBITYG010000004.1"/>
</dbReference>
<protein>
    <submittedName>
        <fullName evidence="7">APC family permease</fullName>
    </submittedName>
</protein>
<proteinExistence type="predicted"/>
<keyword evidence="4 6" id="KW-1133">Transmembrane helix</keyword>
<evidence type="ECO:0000313" key="8">
    <source>
        <dbReference type="Proteomes" id="UP001614394"/>
    </source>
</evidence>
<feature type="transmembrane region" description="Helical" evidence="6">
    <location>
        <begin position="30"/>
        <end position="57"/>
    </location>
</feature>
<evidence type="ECO:0000256" key="6">
    <source>
        <dbReference type="SAM" id="Phobius"/>
    </source>
</evidence>
<evidence type="ECO:0000256" key="3">
    <source>
        <dbReference type="ARBA" id="ARBA00022692"/>
    </source>
</evidence>